<accession>A0A072TXW8</accession>
<dbReference type="Proteomes" id="UP000265566">
    <property type="component" value="Chromosome 7"/>
</dbReference>
<reference evidence="2 5" key="1">
    <citation type="journal article" date="2011" name="Nature">
        <title>The Medicago genome provides insight into the evolution of rhizobial symbioses.</title>
        <authorList>
            <person name="Young N.D."/>
            <person name="Debelle F."/>
            <person name="Oldroyd G.E."/>
            <person name="Geurts R."/>
            <person name="Cannon S.B."/>
            <person name="Udvardi M.K."/>
            <person name="Benedito V.A."/>
            <person name="Mayer K.F."/>
            <person name="Gouzy J."/>
            <person name="Schoof H."/>
            <person name="Van de Peer Y."/>
            <person name="Proost S."/>
            <person name="Cook D.R."/>
            <person name="Meyers B.C."/>
            <person name="Spannagl M."/>
            <person name="Cheung F."/>
            <person name="De Mita S."/>
            <person name="Krishnakumar V."/>
            <person name="Gundlach H."/>
            <person name="Zhou S."/>
            <person name="Mudge J."/>
            <person name="Bharti A.K."/>
            <person name="Murray J.D."/>
            <person name="Naoumkina M.A."/>
            <person name="Rosen B."/>
            <person name="Silverstein K.A."/>
            <person name="Tang H."/>
            <person name="Rombauts S."/>
            <person name="Zhao P.X."/>
            <person name="Zhou P."/>
            <person name="Barbe V."/>
            <person name="Bardou P."/>
            <person name="Bechner M."/>
            <person name="Bellec A."/>
            <person name="Berger A."/>
            <person name="Berges H."/>
            <person name="Bidwell S."/>
            <person name="Bisseling T."/>
            <person name="Choisne N."/>
            <person name="Couloux A."/>
            <person name="Denny R."/>
            <person name="Deshpande S."/>
            <person name="Dai X."/>
            <person name="Doyle J.J."/>
            <person name="Dudez A.M."/>
            <person name="Farmer A.D."/>
            <person name="Fouteau S."/>
            <person name="Franken C."/>
            <person name="Gibelin C."/>
            <person name="Gish J."/>
            <person name="Goldstein S."/>
            <person name="Gonzalez A.J."/>
            <person name="Green P.J."/>
            <person name="Hallab A."/>
            <person name="Hartog M."/>
            <person name="Hua A."/>
            <person name="Humphray S.J."/>
            <person name="Jeong D.H."/>
            <person name="Jing Y."/>
            <person name="Jocker A."/>
            <person name="Kenton S.M."/>
            <person name="Kim D.J."/>
            <person name="Klee K."/>
            <person name="Lai H."/>
            <person name="Lang C."/>
            <person name="Lin S."/>
            <person name="Macmil S.L."/>
            <person name="Magdelenat G."/>
            <person name="Matthews L."/>
            <person name="McCorrison J."/>
            <person name="Monaghan E.L."/>
            <person name="Mun J.H."/>
            <person name="Najar F.Z."/>
            <person name="Nicholson C."/>
            <person name="Noirot C."/>
            <person name="O'Bleness M."/>
            <person name="Paule C.R."/>
            <person name="Poulain J."/>
            <person name="Prion F."/>
            <person name="Qin B."/>
            <person name="Qu C."/>
            <person name="Retzel E.F."/>
            <person name="Riddle C."/>
            <person name="Sallet E."/>
            <person name="Samain S."/>
            <person name="Samson N."/>
            <person name="Sanders I."/>
            <person name="Saurat O."/>
            <person name="Scarpelli C."/>
            <person name="Schiex T."/>
            <person name="Segurens B."/>
            <person name="Severin A.J."/>
            <person name="Sherrier D.J."/>
            <person name="Shi R."/>
            <person name="Sims S."/>
            <person name="Singer S.R."/>
            <person name="Sinharoy S."/>
            <person name="Sterck L."/>
            <person name="Viollet A."/>
            <person name="Wang B.B."/>
            <person name="Wang K."/>
            <person name="Wang M."/>
            <person name="Wang X."/>
            <person name="Warfsmann J."/>
            <person name="Weissenbach J."/>
            <person name="White D.D."/>
            <person name="White J.D."/>
            <person name="Wiley G.B."/>
            <person name="Wincker P."/>
            <person name="Xing Y."/>
            <person name="Yang L."/>
            <person name="Yao Z."/>
            <person name="Ying F."/>
            <person name="Zhai J."/>
            <person name="Zhou L."/>
            <person name="Zuber A."/>
            <person name="Denarie J."/>
            <person name="Dixon R.A."/>
            <person name="May G.D."/>
            <person name="Schwartz D.C."/>
            <person name="Rogers J."/>
            <person name="Quetier F."/>
            <person name="Town C.D."/>
            <person name="Roe B.A."/>
        </authorList>
    </citation>
    <scope>NUCLEOTIDE SEQUENCE [LARGE SCALE GENOMIC DNA]</scope>
    <source>
        <strain evidence="2">A17</strain>
        <strain evidence="4 5">cv. Jemalong A17</strain>
    </source>
</reference>
<evidence type="ECO:0000313" key="3">
    <source>
        <dbReference type="EMBL" id="RHN44997.1"/>
    </source>
</evidence>
<evidence type="ECO:0000259" key="1">
    <source>
        <dbReference type="Pfam" id="PF07127"/>
    </source>
</evidence>
<name>A0A072TXW8_MEDTR</name>
<reference evidence="6" key="4">
    <citation type="journal article" date="2018" name="Nat. Plants">
        <title>Whole-genome landscape of Medicago truncatula symbiotic genes.</title>
        <authorList>
            <person name="Pecrix Y."/>
            <person name="Staton S.E."/>
            <person name="Sallet E."/>
            <person name="Lelandais-Briere C."/>
            <person name="Moreau S."/>
            <person name="Carrere S."/>
            <person name="Blein T."/>
            <person name="Jardinaud M.F."/>
            <person name="Latrasse D."/>
            <person name="Zouine M."/>
            <person name="Zahm M."/>
            <person name="Kreplak J."/>
            <person name="Mayjonade B."/>
            <person name="Satge C."/>
            <person name="Perez M."/>
            <person name="Cauet S."/>
            <person name="Marande W."/>
            <person name="Chantry-Darmon C."/>
            <person name="Lopez-Roques C."/>
            <person name="Bouchez O."/>
            <person name="Berard A."/>
            <person name="Debelle F."/>
            <person name="Munos S."/>
            <person name="Bendahmane A."/>
            <person name="Berges H."/>
            <person name="Niebel A."/>
            <person name="Buitink J."/>
            <person name="Frugier F."/>
            <person name="Benhamed M."/>
            <person name="Crespi M."/>
            <person name="Gouzy J."/>
            <person name="Gamas P."/>
        </authorList>
    </citation>
    <scope>NUCLEOTIDE SEQUENCE [LARGE SCALE GENOMIC DNA]</scope>
    <source>
        <strain evidence="6">cv. Jemalong A17</strain>
    </source>
</reference>
<dbReference type="Proteomes" id="UP000002051">
    <property type="component" value="Unassembled WGS sequence"/>
</dbReference>
<evidence type="ECO:0000313" key="6">
    <source>
        <dbReference type="Proteomes" id="UP000265566"/>
    </source>
</evidence>
<dbReference type="HOGENOM" id="CLU_181053_2_0_1"/>
<reference evidence="2 5" key="2">
    <citation type="journal article" date="2014" name="BMC Genomics">
        <title>An improved genome release (version Mt4.0) for the model legume Medicago truncatula.</title>
        <authorList>
            <person name="Tang H."/>
            <person name="Krishnakumar V."/>
            <person name="Bidwell S."/>
            <person name="Rosen B."/>
            <person name="Chan A."/>
            <person name="Zhou S."/>
            <person name="Gentzbittel L."/>
            <person name="Childs K.L."/>
            <person name="Yandell M."/>
            <person name="Gundlach H."/>
            <person name="Mayer K.F."/>
            <person name="Schwartz D.C."/>
            <person name="Town C.D."/>
        </authorList>
    </citation>
    <scope>GENOME REANNOTATION</scope>
    <source>
        <strain evidence="2">A17</strain>
        <strain evidence="4 5">cv. Jemalong A17</strain>
    </source>
</reference>
<feature type="domain" description="Late nodulin" evidence="1">
    <location>
        <begin position="7"/>
        <end position="62"/>
    </location>
</feature>
<dbReference type="Gramene" id="rna39190">
    <property type="protein sequence ID" value="RHN44997.1"/>
    <property type="gene ID" value="gene39190"/>
</dbReference>
<dbReference type="EMBL" id="PSQE01000007">
    <property type="protein sequence ID" value="RHN44997.1"/>
    <property type="molecule type" value="Genomic_DNA"/>
</dbReference>
<dbReference type="Pfam" id="PF07127">
    <property type="entry name" value="Nodulin_late"/>
    <property type="match status" value="1"/>
</dbReference>
<gene>
    <name evidence="2" type="ordered locus">MTR_7g029210</name>
    <name evidence="3" type="ORF">MtrunA17_Chr7g0225491</name>
</gene>
<dbReference type="EMBL" id="CM001223">
    <property type="protein sequence ID" value="KEH22031.1"/>
    <property type="molecule type" value="Genomic_DNA"/>
</dbReference>
<sequence>MQREKNMDKTLKFVYFVILFLSLFLLITISNSFQYHVVSPCLSDKDCFRTSANNIRCRKGFCVPI</sequence>
<dbReference type="InterPro" id="IPR009810">
    <property type="entry name" value="Nodulin_late_dom"/>
</dbReference>
<evidence type="ECO:0000313" key="4">
    <source>
        <dbReference type="EnsemblPlants" id="KEH22031"/>
    </source>
</evidence>
<reference evidence="4" key="3">
    <citation type="submission" date="2015-04" db="UniProtKB">
        <authorList>
            <consortium name="EnsemblPlants"/>
        </authorList>
    </citation>
    <scope>IDENTIFICATION</scope>
    <source>
        <strain evidence="4">cv. Jemalong A17</strain>
    </source>
</reference>
<organism evidence="2 5">
    <name type="scientific">Medicago truncatula</name>
    <name type="common">Barrel medic</name>
    <name type="synonym">Medicago tribuloides</name>
    <dbReference type="NCBI Taxonomy" id="3880"/>
    <lineage>
        <taxon>Eukaryota</taxon>
        <taxon>Viridiplantae</taxon>
        <taxon>Streptophyta</taxon>
        <taxon>Embryophyta</taxon>
        <taxon>Tracheophyta</taxon>
        <taxon>Spermatophyta</taxon>
        <taxon>Magnoliopsida</taxon>
        <taxon>eudicotyledons</taxon>
        <taxon>Gunneridae</taxon>
        <taxon>Pentapetalae</taxon>
        <taxon>rosids</taxon>
        <taxon>fabids</taxon>
        <taxon>Fabales</taxon>
        <taxon>Fabaceae</taxon>
        <taxon>Papilionoideae</taxon>
        <taxon>50 kb inversion clade</taxon>
        <taxon>NPAAA clade</taxon>
        <taxon>Hologalegina</taxon>
        <taxon>IRL clade</taxon>
        <taxon>Trifolieae</taxon>
        <taxon>Medicago</taxon>
    </lineage>
</organism>
<evidence type="ECO:0000313" key="5">
    <source>
        <dbReference type="Proteomes" id="UP000002051"/>
    </source>
</evidence>
<evidence type="ECO:0000313" key="2">
    <source>
        <dbReference type="EMBL" id="KEH22031.1"/>
    </source>
</evidence>
<dbReference type="AlphaFoldDB" id="A0A072TXW8"/>
<reference evidence="3" key="5">
    <citation type="journal article" date="2018" name="Nat. Plants">
        <title>Whole-genome landscape of Medicago truncatula symbiotic genes.</title>
        <authorList>
            <person name="Pecrix Y."/>
            <person name="Gamas P."/>
            <person name="Carrere S."/>
        </authorList>
    </citation>
    <scope>NUCLEOTIDE SEQUENCE</scope>
    <source>
        <tissue evidence="3">Leaves</tissue>
    </source>
</reference>
<proteinExistence type="predicted"/>
<protein>
    <submittedName>
        <fullName evidence="2">Leginsulin/Albumin-1</fullName>
    </submittedName>
    <submittedName>
        <fullName evidence="3">Putative Late nodulin</fullName>
    </submittedName>
</protein>
<keyword evidence="5" id="KW-1185">Reference proteome</keyword>
<dbReference type="GO" id="GO:0046872">
    <property type="term" value="F:metal ion binding"/>
    <property type="evidence" value="ECO:0007669"/>
    <property type="project" value="InterPro"/>
</dbReference>
<dbReference type="EnsemblPlants" id="KEH22031">
    <property type="protein sequence ID" value="KEH22031"/>
    <property type="gene ID" value="MTR_7g029210"/>
</dbReference>